<dbReference type="InParanoid" id="A0A419Q6Q2"/>
<protein>
    <submittedName>
        <fullName evidence="1">Uncharacterized protein</fullName>
    </submittedName>
</protein>
<comment type="caution">
    <text evidence="1">The sequence shown here is derived from an EMBL/GenBank/DDBJ whole genome shotgun (WGS) entry which is preliminary data.</text>
</comment>
<evidence type="ECO:0000313" key="2">
    <source>
        <dbReference type="Proteomes" id="UP000286415"/>
    </source>
</evidence>
<organism evidence="1 2">
    <name type="scientific">Clonorchis sinensis</name>
    <name type="common">Chinese liver fluke</name>
    <dbReference type="NCBI Taxonomy" id="79923"/>
    <lineage>
        <taxon>Eukaryota</taxon>
        <taxon>Metazoa</taxon>
        <taxon>Spiralia</taxon>
        <taxon>Lophotrochozoa</taxon>
        <taxon>Platyhelminthes</taxon>
        <taxon>Trematoda</taxon>
        <taxon>Digenea</taxon>
        <taxon>Opisthorchiida</taxon>
        <taxon>Opisthorchiata</taxon>
        <taxon>Opisthorchiidae</taxon>
        <taxon>Clonorchis</taxon>
    </lineage>
</organism>
<accession>A0A419Q6Q2</accession>
<name>A0A419Q6Q2_CLOSI</name>
<reference evidence="1 2" key="1">
    <citation type="journal article" date="2018" name="Biotechnol. Adv.">
        <title>Improved genomic resources and new bioinformatic workflow for the carcinogenic parasite Clonorchis sinensis: Biotechnological implications.</title>
        <authorList>
            <person name="Wang D."/>
            <person name="Korhonen P.K."/>
            <person name="Gasser R.B."/>
            <person name="Young N.D."/>
        </authorList>
    </citation>
    <scope>NUCLEOTIDE SEQUENCE [LARGE SCALE GENOMIC DNA]</scope>
    <source>
        <strain evidence="1">Cs-k2</strain>
    </source>
</reference>
<dbReference type="Proteomes" id="UP000286415">
    <property type="component" value="Unassembled WGS sequence"/>
</dbReference>
<proteinExistence type="predicted"/>
<reference evidence="1 2" key="2">
    <citation type="journal article" date="2021" name="Genomics">
        <title>High-quality reference genome for Clonorchis sinensis.</title>
        <authorList>
            <person name="Young N.D."/>
            <person name="Stroehlein A.J."/>
            <person name="Kinkar L."/>
            <person name="Wang T."/>
            <person name="Sohn W.M."/>
            <person name="Chang B.C.H."/>
            <person name="Kaur P."/>
            <person name="Weisz D."/>
            <person name="Dudchenko O."/>
            <person name="Aiden E.L."/>
            <person name="Korhonen P.K."/>
            <person name="Gasser R.B."/>
        </authorList>
    </citation>
    <scope>NUCLEOTIDE SEQUENCE [LARGE SCALE GENOMIC DNA]</scope>
    <source>
        <strain evidence="1">Cs-k2</strain>
    </source>
</reference>
<gene>
    <name evidence="1" type="ORF">CSKR_104965</name>
</gene>
<dbReference type="AlphaFoldDB" id="A0A419Q6Q2"/>
<sequence>MKFVKLDYDKAQSVVAEHKLQTPNGQIRSRRNEIAQLLERGLTDRKVRSSNPTSTSRLPLSMLEQPGSISVLVLPSSGMATVERFSTILIT</sequence>
<evidence type="ECO:0000313" key="1">
    <source>
        <dbReference type="EMBL" id="KAG5454663.1"/>
    </source>
</evidence>
<keyword evidence="2" id="KW-1185">Reference proteome</keyword>
<dbReference type="OrthoDB" id="10051416at2759"/>
<dbReference type="EMBL" id="NIRI02000005">
    <property type="protein sequence ID" value="KAG5454663.1"/>
    <property type="molecule type" value="Genomic_DNA"/>
</dbReference>